<dbReference type="AlphaFoldDB" id="A0AAJ4XSY8"/>
<evidence type="ECO:0000313" key="1">
    <source>
        <dbReference type="EMBL" id="SNX88000.1"/>
    </source>
</evidence>
<accession>A0AAJ4XSY8</accession>
<name>A0AAJ4XSY8_9BASI</name>
<protein>
    <submittedName>
        <fullName evidence="1">Uncharacterized protein</fullName>
    </submittedName>
</protein>
<organism evidence="1 2">
    <name type="scientific">Melanopsichium pennsylvanicum</name>
    <dbReference type="NCBI Taxonomy" id="63383"/>
    <lineage>
        <taxon>Eukaryota</taxon>
        <taxon>Fungi</taxon>
        <taxon>Dikarya</taxon>
        <taxon>Basidiomycota</taxon>
        <taxon>Ustilaginomycotina</taxon>
        <taxon>Ustilaginomycetes</taxon>
        <taxon>Ustilaginales</taxon>
        <taxon>Ustilaginaceae</taxon>
        <taxon>Melanopsichium</taxon>
    </lineage>
</organism>
<keyword evidence="2" id="KW-1185">Reference proteome</keyword>
<reference evidence="1" key="1">
    <citation type="submission" date="2023-10" db="EMBL/GenBank/DDBJ databases">
        <authorList>
            <person name="Guldener U."/>
        </authorList>
    </citation>
    <scope>NUCLEOTIDE SEQUENCE</scope>
    <source>
        <strain evidence="1">Mp4</strain>
    </source>
</reference>
<gene>
    <name evidence="1" type="ORF">MEPE_06711</name>
</gene>
<comment type="caution">
    <text evidence="1">The sequence shown here is derived from an EMBL/GenBank/DDBJ whole genome shotgun (WGS) entry which is preliminary data.</text>
</comment>
<dbReference type="Proteomes" id="UP001294444">
    <property type="component" value="Unassembled WGS sequence"/>
</dbReference>
<evidence type="ECO:0000313" key="2">
    <source>
        <dbReference type="Proteomes" id="UP001294444"/>
    </source>
</evidence>
<proteinExistence type="predicted"/>
<sequence>MDVQSEINGRHQHKHNSRRLSRVYLHGHELGCSTCSVLFGAAFVAALCEIIPPFWQTCVLAMLITFAGKERQAI</sequence>
<dbReference type="EMBL" id="OAPG01000022">
    <property type="protein sequence ID" value="SNX88000.1"/>
    <property type="molecule type" value="Genomic_DNA"/>
</dbReference>